<dbReference type="InParanoid" id="W4KIQ2"/>
<feature type="region of interest" description="Disordered" evidence="2">
    <location>
        <begin position="753"/>
        <end position="773"/>
    </location>
</feature>
<feature type="compositionally biased region" description="Polar residues" evidence="2">
    <location>
        <begin position="753"/>
        <end position="771"/>
    </location>
</feature>
<evidence type="ECO:0000313" key="4">
    <source>
        <dbReference type="EMBL" id="ETW85727.1"/>
    </source>
</evidence>
<feature type="region of interest" description="Disordered" evidence="2">
    <location>
        <begin position="580"/>
        <end position="692"/>
    </location>
</feature>
<evidence type="ECO:0000259" key="3">
    <source>
        <dbReference type="PROSITE" id="PS50048"/>
    </source>
</evidence>
<gene>
    <name evidence="4" type="ORF">HETIRDRAFT_115131</name>
</gene>
<reference evidence="4 5" key="1">
    <citation type="journal article" date="2012" name="New Phytol.">
        <title>Insight into trade-off between wood decay and parasitism from the genome of a fungal forest pathogen.</title>
        <authorList>
            <person name="Olson A."/>
            <person name="Aerts A."/>
            <person name="Asiegbu F."/>
            <person name="Belbahri L."/>
            <person name="Bouzid O."/>
            <person name="Broberg A."/>
            <person name="Canback B."/>
            <person name="Coutinho P.M."/>
            <person name="Cullen D."/>
            <person name="Dalman K."/>
            <person name="Deflorio G."/>
            <person name="van Diepen L.T."/>
            <person name="Dunand C."/>
            <person name="Duplessis S."/>
            <person name="Durling M."/>
            <person name="Gonthier P."/>
            <person name="Grimwood J."/>
            <person name="Fossdal C.G."/>
            <person name="Hansson D."/>
            <person name="Henrissat B."/>
            <person name="Hietala A."/>
            <person name="Himmelstrand K."/>
            <person name="Hoffmeister D."/>
            <person name="Hogberg N."/>
            <person name="James T.Y."/>
            <person name="Karlsson M."/>
            <person name="Kohler A."/>
            <person name="Kues U."/>
            <person name="Lee Y.H."/>
            <person name="Lin Y.C."/>
            <person name="Lind M."/>
            <person name="Lindquist E."/>
            <person name="Lombard V."/>
            <person name="Lucas S."/>
            <person name="Lunden K."/>
            <person name="Morin E."/>
            <person name="Murat C."/>
            <person name="Park J."/>
            <person name="Raffaello T."/>
            <person name="Rouze P."/>
            <person name="Salamov A."/>
            <person name="Schmutz J."/>
            <person name="Solheim H."/>
            <person name="Stahlberg J."/>
            <person name="Velez H."/>
            <person name="de Vries R.P."/>
            <person name="Wiebenga A."/>
            <person name="Woodward S."/>
            <person name="Yakovlev I."/>
            <person name="Garbelotto M."/>
            <person name="Martin F."/>
            <person name="Grigoriev I.V."/>
            <person name="Stenlid J."/>
        </authorList>
    </citation>
    <scope>NUCLEOTIDE SEQUENCE [LARGE SCALE GENOMIC DNA]</scope>
    <source>
        <strain evidence="4 5">TC 32-1</strain>
    </source>
</reference>
<dbReference type="EMBL" id="KI925455">
    <property type="protein sequence ID" value="ETW85727.1"/>
    <property type="molecule type" value="Genomic_DNA"/>
</dbReference>
<dbReference type="OrthoDB" id="3263880at2759"/>
<dbReference type="InterPro" id="IPR050987">
    <property type="entry name" value="AtrR-like"/>
</dbReference>
<keyword evidence="5" id="KW-1185">Reference proteome</keyword>
<dbReference type="Gene3D" id="4.10.240.10">
    <property type="entry name" value="Zn(2)-C6 fungal-type DNA-binding domain"/>
    <property type="match status" value="1"/>
</dbReference>
<dbReference type="HOGENOM" id="CLU_013429_0_0_1"/>
<keyword evidence="1" id="KW-0539">Nucleus</keyword>
<dbReference type="InterPro" id="IPR036864">
    <property type="entry name" value="Zn2-C6_fun-type_DNA-bd_sf"/>
</dbReference>
<feature type="domain" description="Zn(2)-C6 fungal-type" evidence="3">
    <location>
        <begin position="40"/>
        <end position="79"/>
    </location>
</feature>
<dbReference type="CDD" id="cd12148">
    <property type="entry name" value="fungal_TF_MHR"/>
    <property type="match status" value="1"/>
</dbReference>
<dbReference type="eggNOG" id="ENOG502S86Z">
    <property type="taxonomic scope" value="Eukaryota"/>
</dbReference>
<dbReference type="GO" id="GO:0000981">
    <property type="term" value="F:DNA-binding transcription factor activity, RNA polymerase II-specific"/>
    <property type="evidence" value="ECO:0007669"/>
    <property type="project" value="InterPro"/>
</dbReference>
<evidence type="ECO:0000256" key="1">
    <source>
        <dbReference type="ARBA" id="ARBA00023242"/>
    </source>
</evidence>
<dbReference type="SUPFAM" id="SSF57701">
    <property type="entry name" value="Zn2/Cys6 DNA-binding domain"/>
    <property type="match status" value="1"/>
</dbReference>
<feature type="region of interest" description="Disordered" evidence="2">
    <location>
        <begin position="1"/>
        <end position="35"/>
    </location>
</feature>
<name>W4KIQ2_HETIT</name>
<dbReference type="KEGG" id="hir:HETIRDRAFT_115131"/>
<evidence type="ECO:0000256" key="2">
    <source>
        <dbReference type="SAM" id="MobiDB-lite"/>
    </source>
</evidence>
<dbReference type="InterPro" id="IPR001138">
    <property type="entry name" value="Zn2Cys6_DnaBD"/>
</dbReference>
<dbReference type="PANTHER" id="PTHR46910:SF1">
    <property type="entry name" value="MISCELLANEOUS ZN(II)2CYS6 TRANSCRIPTION FACTOR (EUROFUNG)-RELATED"/>
    <property type="match status" value="1"/>
</dbReference>
<feature type="compositionally biased region" description="Polar residues" evidence="2">
    <location>
        <begin position="673"/>
        <end position="692"/>
    </location>
</feature>
<feature type="compositionally biased region" description="Low complexity" evidence="2">
    <location>
        <begin position="623"/>
        <end position="643"/>
    </location>
</feature>
<proteinExistence type="predicted"/>
<accession>W4KIQ2</accession>
<dbReference type="Proteomes" id="UP000030671">
    <property type="component" value="Unassembled WGS sequence"/>
</dbReference>
<feature type="compositionally biased region" description="Low complexity" evidence="2">
    <location>
        <begin position="1"/>
        <end position="28"/>
    </location>
</feature>
<dbReference type="GeneID" id="20666464"/>
<dbReference type="PANTHER" id="PTHR46910">
    <property type="entry name" value="TRANSCRIPTION FACTOR PDR1"/>
    <property type="match status" value="1"/>
</dbReference>
<dbReference type="CDD" id="cd00067">
    <property type="entry name" value="GAL4"/>
    <property type="match status" value="1"/>
</dbReference>
<dbReference type="SMART" id="SM00066">
    <property type="entry name" value="GAL4"/>
    <property type="match status" value="1"/>
</dbReference>
<protein>
    <recommendedName>
        <fullName evidence="3">Zn(2)-C6 fungal-type domain-containing protein</fullName>
    </recommendedName>
</protein>
<dbReference type="GO" id="GO:0008270">
    <property type="term" value="F:zinc ion binding"/>
    <property type="evidence" value="ECO:0007669"/>
    <property type="project" value="InterPro"/>
</dbReference>
<evidence type="ECO:0000313" key="5">
    <source>
        <dbReference type="Proteomes" id="UP000030671"/>
    </source>
</evidence>
<organism evidence="4 5">
    <name type="scientific">Heterobasidion irregulare (strain TC 32-1)</name>
    <dbReference type="NCBI Taxonomy" id="747525"/>
    <lineage>
        <taxon>Eukaryota</taxon>
        <taxon>Fungi</taxon>
        <taxon>Dikarya</taxon>
        <taxon>Basidiomycota</taxon>
        <taxon>Agaricomycotina</taxon>
        <taxon>Agaricomycetes</taxon>
        <taxon>Russulales</taxon>
        <taxon>Bondarzewiaceae</taxon>
        <taxon>Heterobasidion</taxon>
        <taxon>Heterobasidion annosum species complex</taxon>
    </lineage>
</organism>
<dbReference type="Pfam" id="PF00172">
    <property type="entry name" value="Zn_clus"/>
    <property type="match status" value="1"/>
</dbReference>
<sequence>MPPRSSSPSSRRSSATSPYPASAARAPSGQPKSSRQQFSACGACRMRRVRCDLKDLPLTTTGQQTHCSNCKERGLKCVDEFAEVKAVKLLRRGRRLQQVEAVYGKTLDEDSDLYQPPTLTPNLIPRLRPEFFSSPFYSRFHVQYPIIDPSEFCSRFFEFAKGNCNALDISGQLIAMILAVWATSFGVNEYGIEEVDNSPHAIHNRQERTNEMVREVLQLIDMHGVVRKPTWDGVRALLLLSPLTQDLPEVQTPMERLVMHEATISQVFTLCSMASVSSVGTGQGKGVDLLVRSRIFWHAHVVEGITSGLRGGKLLLSDEDLNAFQKTVPPLGTTAVTRSEAYEFTYRYAQVPLQLASACRKVHAALTGPSARQNDEIDENLLHEAWGILDQSWKAFEGLKELGTLGIIRAEEVERYIYGWQIFIFECCVCFTVNVIREALKQRVVVHSSRRKTPECSPIVRSPATTDAATRLLKVATTRCYTTVKRVVSIIRRFLGTAFFEYDASLVRDGVFFAGFMVAGESGTEDDVHVCLQALHQMRWAFSKNEERARTVRLAWEARKASSGRKAQLSPSISSSDYDAYANALPSQDPRQLPPSSSLSTSSSRSSLRGEFSALNTGGAEDGSWTSPSSSSVSSGARSRQGSLQEDFMGPGSHRGSPVSNHAPTTPPFMSGPTPTQLQSRTFNPVSSTEGSDNVAVHSLVPHRISPTLQYFPELEHFSFSPSSAPVGHTPVGSTSHQSQAAPFAFDNVPSLSPLSMRSHDSQPSQNSMGTPFSGLYDPRSSMLFAGSSHAAPLSTGDQQFGGSSSYYH</sequence>
<dbReference type="AlphaFoldDB" id="W4KIQ2"/>
<dbReference type="PROSITE" id="PS50048">
    <property type="entry name" value="ZN2_CY6_FUNGAL_2"/>
    <property type="match status" value="1"/>
</dbReference>
<feature type="compositionally biased region" description="Low complexity" evidence="2">
    <location>
        <begin position="585"/>
        <end position="609"/>
    </location>
</feature>
<dbReference type="RefSeq" id="XP_009542557.1">
    <property type="nucleotide sequence ID" value="XM_009544262.1"/>
</dbReference>